<proteinExistence type="predicted"/>
<dbReference type="CDD" id="cd14852">
    <property type="entry name" value="LD-carboxypeptidase"/>
    <property type="match status" value="1"/>
</dbReference>
<dbReference type="InterPro" id="IPR058193">
    <property type="entry name" value="VanY/YodJ_core_dom"/>
</dbReference>
<organism evidence="3 4">
    <name type="scientific">Anthropogastromicrobium aceti</name>
    <dbReference type="NCBI Taxonomy" id="2981768"/>
    <lineage>
        <taxon>Bacteria</taxon>
        <taxon>Bacillati</taxon>
        <taxon>Bacillota</taxon>
        <taxon>Clostridia</taxon>
        <taxon>Lachnospirales</taxon>
        <taxon>Lachnospiraceae</taxon>
        <taxon>Anthropogastromicrobium</taxon>
    </lineage>
</organism>
<keyword evidence="1" id="KW-1133">Transmembrane helix</keyword>
<dbReference type="Proteomes" id="UP001198200">
    <property type="component" value="Unassembled WGS sequence"/>
</dbReference>
<dbReference type="PANTHER" id="PTHR34385">
    <property type="entry name" value="D-ALANYL-D-ALANINE CARBOXYPEPTIDASE"/>
    <property type="match status" value="1"/>
</dbReference>
<feature type="domain" description="D-alanyl-D-alanine carboxypeptidase-like core" evidence="2">
    <location>
        <begin position="115"/>
        <end position="230"/>
    </location>
</feature>
<dbReference type="GO" id="GO:0006508">
    <property type="term" value="P:proteolysis"/>
    <property type="evidence" value="ECO:0007669"/>
    <property type="project" value="InterPro"/>
</dbReference>
<dbReference type="AlphaFoldDB" id="A0AAE3JCA5"/>
<name>A0AAE3JCA5_9FIRM</name>
<evidence type="ECO:0000313" key="4">
    <source>
        <dbReference type="Proteomes" id="UP001198200"/>
    </source>
</evidence>
<protein>
    <submittedName>
        <fullName evidence="3">M15 family metallopeptidase</fullName>
    </submittedName>
</protein>
<keyword evidence="1" id="KW-0812">Transmembrane</keyword>
<evidence type="ECO:0000313" key="3">
    <source>
        <dbReference type="EMBL" id="MCC2221423.1"/>
    </source>
</evidence>
<keyword evidence="4" id="KW-1185">Reference proteome</keyword>
<dbReference type="InterPro" id="IPR052179">
    <property type="entry name" value="DD-CPase-like"/>
</dbReference>
<dbReference type="InterPro" id="IPR003709">
    <property type="entry name" value="VanY-like_core_dom"/>
</dbReference>
<evidence type="ECO:0000256" key="1">
    <source>
        <dbReference type="SAM" id="Phobius"/>
    </source>
</evidence>
<gene>
    <name evidence="3" type="ORF">LKD48_07195</name>
</gene>
<feature type="transmembrane region" description="Helical" evidence="1">
    <location>
        <begin position="17"/>
        <end position="38"/>
    </location>
</feature>
<dbReference type="InterPro" id="IPR009045">
    <property type="entry name" value="Zn_M74/Hedgehog-like"/>
</dbReference>
<dbReference type="GO" id="GO:0008233">
    <property type="term" value="F:peptidase activity"/>
    <property type="evidence" value="ECO:0007669"/>
    <property type="project" value="InterPro"/>
</dbReference>
<sequence length="297" mass="33865">MTTTTISKKKTRRPRRILFILLPILLILVLGFSILFFLSHQNLLFQFRNDLAATFHQQSLPQTVSVSTYTIQLDDLLSDPNCTKNQALMLINDTYPLSDSFQPEISSYKDTDVQMNSCIQDAYAAMSATVREQFDVPLYVREAYRTAKEQEEKTEENSAVAAEVGASEHQAGLALDLYVPQFGGWAFTKSAAGRFVDTNCRDYGFIVRYPSYGEKQTGIPYEPWHLRYVGLPHSQIIMDEYLTLEEYIDLLKPGSFYQYGSYLISHQNGRVIDAPSGWKHVTVSEDNLGGYLFTWEL</sequence>
<comment type="caution">
    <text evidence="3">The sequence shown here is derived from an EMBL/GenBank/DDBJ whole genome shotgun (WGS) entry which is preliminary data.</text>
</comment>
<dbReference type="SUPFAM" id="SSF55166">
    <property type="entry name" value="Hedgehog/DD-peptidase"/>
    <property type="match status" value="1"/>
</dbReference>
<dbReference type="RefSeq" id="WP_308731594.1">
    <property type="nucleotide sequence ID" value="NZ_JAJEQN010000014.1"/>
</dbReference>
<evidence type="ECO:0000259" key="2">
    <source>
        <dbReference type="Pfam" id="PF02557"/>
    </source>
</evidence>
<dbReference type="PANTHER" id="PTHR34385:SF1">
    <property type="entry name" value="PEPTIDOGLYCAN L-ALANYL-D-GLUTAMATE ENDOPEPTIDASE CWLK"/>
    <property type="match status" value="1"/>
</dbReference>
<dbReference type="EMBL" id="JAJEQN010000014">
    <property type="protein sequence ID" value="MCC2221423.1"/>
    <property type="molecule type" value="Genomic_DNA"/>
</dbReference>
<keyword evidence="1" id="KW-0472">Membrane</keyword>
<accession>A0AAE3JCA5</accession>
<dbReference type="Pfam" id="PF02557">
    <property type="entry name" value="VanY"/>
    <property type="match status" value="1"/>
</dbReference>
<reference evidence="3 4" key="1">
    <citation type="submission" date="2021-10" db="EMBL/GenBank/DDBJ databases">
        <title>Anaerobic single-cell dispensing facilitates the cultivation of human gut bacteria.</title>
        <authorList>
            <person name="Afrizal A."/>
        </authorList>
    </citation>
    <scope>NUCLEOTIDE SEQUENCE [LARGE SCALE GENOMIC DNA]</scope>
    <source>
        <strain evidence="3 4">CLA-AA-H224</strain>
    </source>
</reference>
<dbReference type="Gene3D" id="3.30.1380.10">
    <property type="match status" value="1"/>
</dbReference>